<evidence type="ECO:0000256" key="4">
    <source>
        <dbReference type="ARBA" id="ARBA00022803"/>
    </source>
</evidence>
<dbReference type="Gene3D" id="1.25.40.10">
    <property type="entry name" value="Tetratricopeptide repeat domain"/>
    <property type="match status" value="1"/>
</dbReference>
<dbReference type="InterPro" id="IPR011990">
    <property type="entry name" value="TPR-like_helical_dom_sf"/>
</dbReference>
<organism evidence="5">
    <name type="scientific">hydrothermal vent metagenome</name>
    <dbReference type="NCBI Taxonomy" id="652676"/>
    <lineage>
        <taxon>unclassified sequences</taxon>
        <taxon>metagenomes</taxon>
        <taxon>ecological metagenomes</taxon>
    </lineage>
</organism>
<dbReference type="AlphaFoldDB" id="A0A3B0SGL7"/>
<accession>A0A3B0SGL7</accession>
<dbReference type="InterPro" id="IPR033891">
    <property type="entry name" value="TTC38"/>
</dbReference>
<comment type="similarity">
    <text evidence="1">Belongs to the TTC38 family.</text>
</comment>
<evidence type="ECO:0000256" key="2">
    <source>
        <dbReference type="ARBA" id="ARBA00019992"/>
    </source>
</evidence>
<gene>
    <name evidence="5" type="ORF">MNBD_ALPHA07-1843</name>
</gene>
<dbReference type="PANTHER" id="PTHR16263">
    <property type="entry name" value="TETRATRICOPEPTIDE REPEAT PROTEIN 38"/>
    <property type="match status" value="1"/>
</dbReference>
<evidence type="ECO:0000256" key="3">
    <source>
        <dbReference type="ARBA" id="ARBA00022737"/>
    </source>
</evidence>
<dbReference type="CDD" id="cd05804">
    <property type="entry name" value="StaR_like"/>
    <property type="match status" value="1"/>
</dbReference>
<dbReference type="SUPFAM" id="SSF48452">
    <property type="entry name" value="TPR-like"/>
    <property type="match status" value="1"/>
</dbReference>
<keyword evidence="4" id="KW-0802">TPR repeat</keyword>
<reference evidence="5" key="1">
    <citation type="submission" date="2018-06" db="EMBL/GenBank/DDBJ databases">
        <authorList>
            <person name="Zhirakovskaya E."/>
        </authorList>
    </citation>
    <scope>NUCLEOTIDE SEQUENCE</scope>
</reference>
<keyword evidence="3" id="KW-0677">Repeat</keyword>
<protein>
    <recommendedName>
        <fullName evidence="2">Tetratricopeptide repeat protein 38</fullName>
    </recommendedName>
</protein>
<evidence type="ECO:0000313" key="5">
    <source>
        <dbReference type="EMBL" id="VAV99918.1"/>
    </source>
</evidence>
<name>A0A3B0SGL7_9ZZZZ</name>
<dbReference type="PANTHER" id="PTHR16263:SF4">
    <property type="entry name" value="TETRATRICOPEPTIDE REPEAT PROTEIN 38"/>
    <property type="match status" value="1"/>
</dbReference>
<dbReference type="EMBL" id="UOEG01000199">
    <property type="protein sequence ID" value="VAV99918.1"/>
    <property type="molecule type" value="Genomic_DNA"/>
</dbReference>
<sequence length="471" mass="52584">MVMQHKQMTAKTGFDPRGVPVSCANTGAIEGLEKALEMALAFRGDAVAQIDRVLEEHPSFIMGWLFKAGWLTQSMETRIYPDMVAAVTQAGKFLATANERERGHFAAVMAWTEGDFYGAVQKWEAVLTAYPMDLFALALIHYTDVLLGDVVGQRDVVARVFNLWDENVPGFEFVLGFYAFGLEENRDFAEAEEMGRRALAIRPDNPYSVHAVSHVMEMQGRQSGGIRFMQENLGYWGTSNFSNHLWWHTSLYHLDLEQNDKVMDIFDSHLNSAGKDGDRYEELDAAALLWRLNLVGKDVGDRWAHLADKWETSAQDTLYAFNDVHAMMAFVADGRVEAQAALLSANERYVENASDANASMSREIGLPFCLAIQDFKSEDYSQCVDRLLPVRYMTQKLGGSFAQRDIIGWTLLEAALRAKRYDLALGLANERAALKATSAQNWRAVARAYKGLGNTCKADQATARTQALIAG</sequence>
<proteinExistence type="inferred from homology"/>
<evidence type="ECO:0000256" key="1">
    <source>
        <dbReference type="ARBA" id="ARBA00005857"/>
    </source>
</evidence>